<dbReference type="InterPro" id="IPR025486">
    <property type="entry name" value="DUF4378"/>
</dbReference>
<dbReference type="PANTHER" id="PTHR47071:SF2">
    <property type="entry name" value="PROTEIN TRM32"/>
    <property type="match status" value="1"/>
</dbReference>
<gene>
    <name evidence="2" type="ORF">SAY86_018750</name>
</gene>
<protein>
    <recommendedName>
        <fullName evidence="1">DUF4378 domain-containing protein</fullName>
    </recommendedName>
</protein>
<name>A0AAN7QZ47_TRANT</name>
<dbReference type="Proteomes" id="UP001346149">
    <property type="component" value="Unassembled WGS sequence"/>
</dbReference>
<sequence length="538" mass="61119">MSISRIFLYHRSAGNMILHEGHRGRRHCTSHEYPETISSCLEDGKGRACAIPEPEPPLVLDDPAMANPRGRISATENSSFWAKELTHQNVAETFLIFRERDEIPGSLGTCSIRLTKPRQKESEFWSFTTDGKRLVEEVSEVACNFVEEPNKAAKAKPHFWRWDRLIVKPIHGVKQRLKKCAISRKSRSKGVSQEDFHQEKCTSSKMIEQRAQALSSIQSVQKYGQLSGNTCSPGAELANPTSPRSRNAYEVIYSSSQGTKSFRRRHLSLPDLDSFRSLLDDLEKLTAYTESIWHHHRPSHRFDVLKVGENRGSDTVEMAEERSNDIEAESIFESSDISTSIPQVEDIESSHLQVMAFTCAGGGISPHDRFSSSEEAEIMTGNDDTAKLIRSYYEMDKKDEAEFNFVRDLLELSGLLEVKMGNPTSSMRLSSSLRKELDDIDRELLFDLVNESLAEIYSRSPACVFSNGKHEILEEVWRRVHWYQSIGSLDVEPTVEDIAARDMKGEFDTWMKVGTETEDVGCEVEDLIFYELLDEVFV</sequence>
<reference evidence="2 3" key="1">
    <citation type="journal article" date="2023" name="Hortic Res">
        <title>Pangenome of water caltrop reveals structural variations and asymmetric subgenome divergence after allopolyploidization.</title>
        <authorList>
            <person name="Zhang X."/>
            <person name="Chen Y."/>
            <person name="Wang L."/>
            <person name="Yuan Y."/>
            <person name="Fang M."/>
            <person name="Shi L."/>
            <person name="Lu R."/>
            <person name="Comes H.P."/>
            <person name="Ma Y."/>
            <person name="Chen Y."/>
            <person name="Huang G."/>
            <person name="Zhou Y."/>
            <person name="Zheng Z."/>
            <person name="Qiu Y."/>
        </authorList>
    </citation>
    <scope>NUCLEOTIDE SEQUENCE [LARGE SCALE GENOMIC DNA]</scope>
    <source>
        <strain evidence="2">F231</strain>
    </source>
</reference>
<proteinExistence type="predicted"/>
<comment type="caution">
    <text evidence="2">The sequence shown here is derived from an EMBL/GenBank/DDBJ whole genome shotgun (WGS) entry which is preliminary data.</text>
</comment>
<dbReference type="PANTHER" id="PTHR47071">
    <property type="entry name" value="PROTEIN TRM32"/>
    <property type="match status" value="1"/>
</dbReference>
<evidence type="ECO:0000313" key="2">
    <source>
        <dbReference type="EMBL" id="KAK4784382.1"/>
    </source>
</evidence>
<evidence type="ECO:0000313" key="3">
    <source>
        <dbReference type="Proteomes" id="UP001346149"/>
    </source>
</evidence>
<accession>A0AAN7QZ47</accession>
<dbReference type="Pfam" id="PF14309">
    <property type="entry name" value="DUF4378"/>
    <property type="match status" value="1"/>
</dbReference>
<keyword evidence="3" id="KW-1185">Reference proteome</keyword>
<feature type="domain" description="DUF4378" evidence="1">
    <location>
        <begin position="402"/>
        <end position="535"/>
    </location>
</feature>
<dbReference type="EMBL" id="JAXQNO010000014">
    <property type="protein sequence ID" value="KAK4784382.1"/>
    <property type="molecule type" value="Genomic_DNA"/>
</dbReference>
<dbReference type="AlphaFoldDB" id="A0AAN7QZ47"/>
<evidence type="ECO:0000259" key="1">
    <source>
        <dbReference type="Pfam" id="PF14309"/>
    </source>
</evidence>
<dbReference type="InterPro" id="IPR044257">
    <property type="entry name" value="TRM32-like"/>
</dbReference>
<organism evidence="2 3">
    <name type="scientific">Trapa natans</name>
    <name type="common">Water chestnut</name>
    <dbReference type="NCBI Taxonomy" id="22666"/>
    <lineage>
        <taxon>Eukaryota</taxon>
        <taxon>Viridiplantae</taxon>
        <taxon>Streptophyta</taxon>
        <taxon>Embryophyta</taxon>
        <taxon>Tracheophyta</taxon>
        <taxon>Spermatophyta</taxon>
        <taxon>Magnoliopsida</taxon>
        <taxon>eudicotyledons</taxon>
        <taxon>Gunneridae</taxon>
        <taxon>Pentapetalae</taxon>
        <taxon>rosids</taxon>
        <taxon>malvids</taxon>
        <taxon>Myrtales</taxon>
        <taxon>Lythraceae</taxon>
        <taxon>Trapa</taxon>
    </lineage>
</organism>